<dbReference type="RefSeq" id="WP_189474365.1">
    <property type="nucleotide sequence ID" value="NZ_BMYM01000001.1"/>
</dbReference>
<dbReference type="PANTHER" id="PTHR34039">
    <property type="entry name" value="UPF0102 PROTEIN YRAN"/>
    <property type="match status" value="1"/>
</dbReference>
<evidence type="ECO:0000313" key="4">
    <source>
        <dbReference type="Proteomes" id="UP000644693"/>
    </source>
</evidence>
<comment type="caution">
    <text evidence="3">The sequence shown here is derived from an EMBL/GenBank/DDBJ whole genome shotgun (WGS) entry which is preliminary data.</text>
</comment>
<dbReference type="InterPro" id="IPR011856">
    <property type="entry name" value="tRNA_endonuc-like_dom_sf"/>
</dbReference>
<evidence type="ECO:0000256" key="1">
    <source>
        <dbReference type="ARBA" id="ARBA00006738"/>
    </source>
</evidence>
<evidence type="ECO:0000313" key="3">
    <source>
        <dbReference type="EMBL" id="GHD25917.1"/>
    </source>
</evidence>
<dbReference type="GO" id="GO:0003676">
    <property type="term" value="F:nucleic acid binding"/>
    <property type="evidence" value="ECO:0007669"/>
    <property type="project" value="InterPro"/>
</dbReference>
<dbReference type="PANTHER" id="PTHR34039:SF1">
    <property type="entry name" value="UPF0102 PROTEIN YRAN"/>
    <property type="match status" value="1"/>
</dbReference>
<accession>A0A919CHI1</accession>
<dbReference type="NCBIfam" id="NF009150">
    <property type="entry name" value="PRK12497.1-3"/>
    <property type="match status" value="1"/>
</dbReference>
<sequence length="118" mass="13642">MKLLGDVYEARATEHLMRQGCEVLARNYRCKLGEIDIIVRERGVLVFVEVRARKHSRYGSPADSVTWRKQQKIRRCAQHFLLSNVQHTNMPCRFDLVTFEPPQSGAPATPTWIRAAFD</sequence>
<organism evidence="3 4">
    <name type="scientific">Parahalioglobus pacificus</name>
    <dbReference type="NCBI Taxonomy" id="930806"/>
    <lineage>
        <taxon>Bacteria</taxon>
        <taxon>Pseudomonadati</taxon>
        <taxon>Pseudomonadota</taxon>
        <taxon>Gammaproteobacteria</taxon>
        <taxon>Cellvibrionales</taxon>
        <taxon>Halieaceae</taxon>
        <taxon>Parahalioglobus</taxon>
    </lineage>
</organism>
<dbReference type="InterPro" id="IPR011335">
    <property type="entry name" value="Restrct_endonuc-II-like"/>
</dbReference>
<evidence type="ECO:0000256" key="2">
    <source>
        <dbReference type="HAMAP-Rule" id="MF_00048"/>
    </source>
</evidence>
<dbReference type="Proteomes" id="UP000644693">
    <property type="component" value="Unassembled WGS sequence"/>
</dbReference>
<dbReference type="HAMAP" id="MF_00048">
    <property type="entry name" value="UPF0102"/>
    <property type="match status" value="1"/>
</dbReference>
<dbReference type="Gene3D" id="3.40.1350.10">
    <property type="match status" value="1"/>
</dbReference>
<reference evidence="3" key="1">
    <citation type="journal article" date="2014" name="Int. J. Syst. Evol. Microbiol.">
        <title>Complete genome sequence of Corynebacterium casei LMG S-19264T (=DSM 44701T), isolated from a smear-ripened cheese.</title>
        <authorList>
            <consortium name="US DOE Joint Genome Institute (JGI-PGF)"/>
            <person name="Walter F."/>
            <person name="Albersmeier A."/>
            <person name="Kalinowski J."/>
            <person name="Ruckert C."/>
        </authorList>
    </citation>
    <scope>NUCLEOTIDE SEQUENCE</scope>
    <source>
        <strain evidence="3">KCTC 23430</strain>
    </source>
</reference>
<gene>
    <name evidence="3" type="ORF">GCM10007053_02270</name>
</gene>
<dbReference type="AlphaFoldDB" id="A0A919CHI1"/>
<proteinExistence type="inferred from homology"/>
<dbReference type="SUPFAM" id="SSF52980">
    <property type="entry name" value="Restriction endonuclease-like"/>
    <property type="match status" value="1"/>
</dbReference>
<name>A0A919CHI1_9GAMM</name>
<dbReference type="CDD" id="cd20736">
    <property type="entry name" value="PoNe_Nuclease"/>
    <property type="match status" value="1"/>
</dbReference>
<protein>
    <recommendedName>
        <fullName evidence="2">UPF0102 protein GCM10007053_02270</fullName>
    </recommendedName>
</protein>
<dbReference type="InterPro" id="IPR003509">
    <property type="entry name" value="UPF0102_YraN-like"/>
</dbReference>
<reference evidence="3" key="2">
    <citation type="submission" date="2020-09" db="EMBL/GenBank/DDBJ databases">
        <authorList>
            <person name="Sun Q."/>
            <person name="Kim S."/>
        </authorList>
    </citation>
    <scope>NUCLEOTIDE SEQUENCE</scope>
    <source>
        <strain evidence="3">KCTC 23430</strain>
    </source>
</reference>
<dbReference type="EMBL" id="BMYM01000001">
    <property type="protein sequence ID" value="GHD25917.1"/>
    <property type="molecule type" value="Genomic_DNA"/>
</dbReference>
<keyword evidence="4" id="KW-1185">Reference proteome</keyword>
<dbReference type="NCBIfam" id="TIGR00252">
    <property type="entry name" value="YraN family protein"/>
    <property type="match status" value="1"/>
</dbReference>
<dbReference type="Pfam" id="PF02021">
    <property type="entry name" value="UPF0102"/>
    <property type="match status" value="1"/>
</dbReference>
<comment type="similarity">
    <text evidence="1 2">Belongs to the UPF0102 family.</text>
</comment>